<dbReference type="EMBL" id="KQ241605">
    <property type="protein sequence ID" value="KNC87553.1"/>
    <property type="molecule type" value="Genomic_DNA"/>
</dbReference>
<sequence>MANLRGLLGGPAGHQVRGVSGLGSPKPFNRDRWINNTDVTEEMTATELERLKDSGVIRRCEEQE</sequence>
<dbReference type="AlphaFoldDB" id="A0A0L0GGT4"/>
<protein>
    <submittedName>
        <fullName evidence="2">Uncharacterized protein</fullName>
    </submittedName>
</protein>
<dbReference type="GeneID" id="25900822"/>
<feature type="region of interest" description="Disordered" evidence="1">
    <location>
        <begin position="1"/>
        <end position="31"/>
    </location>
</feature>
<dbReference type="Proteomes" id="UP000054560">
    <property type="component" value="Unassembled WGS sequence"/>
</dbReference>
<evidence type="ECO:0000313" key="3">
    <source>
        <dbReference type="Proteomes" id="UP000054560"/>
    </source>
</evidence>
<name>A0A0L0GGT4_9EUKA</name>
<reference evidence="2 3" key="1">
    <citation type="submission" date="2011-02" db="EMBL/GenBank/DDBJ databases">
        <title>The Genome Sequence of Sphaeroforma arctica JP610.</title>
        <authorList>
            <consortium name="The Broad Institute Genome Sequencing Platform"/>
            <person name="Russ C."/>
            <person name="Cuomo C."/>
            <person name="Young S.K."/>
            <person name="Zeng Q."/>
            <person name="Gargeya S."/>
            <person name="Alvarado L."/>
            <person name="Berlin A."/>
            <person name="Chapman S.B."/>
            <person name="Chen Z."/>
            <person name="Freedman E."/>
            <person name="Gellesch M."/>
            <person name="Goldberg J."/>
            <person name="Griggs A."/>
            <person name="Gujja S."/>
            <person name="Heilman E."/>
            <person name="Heiman D."/>
            <person name="Howarth C."/>
            <person name="Mehta T."/>
            <person name="Neiman D."/>
            <person name="Pearson M."/>
            <person name="Roberts A."/>
            <person name="Saif S."/>
            <person name="Shea T."/>
            <person name="Shenoy N."/>
            <person name="Sisk P."/>
            <person name="Stolte C."/>
            <person name="Sykes S."/>
            <person name="White J."/>
            <person name="Yandava C."/>
            <person name="Burger G."/>
            <person name="Gray M.W."/>
            <person name="Holland P.W.H."/>
            <person name="King N."/>
            <person name="Lang F.B.F."/>
            <person name="Roger A.J."/>
            <person name="Ruiz-Trillo I."/>
            <person name="Haas B."/>
            <person name="Nusbaum C."/>
            <person name="Birren B."/>
        </authorList>
    </citation>
    <scope>NUCLEOTIDE SEQUENCE [LARGE SCALE GENOMIC DNA]</scope>
    <source>
        <strain evidence="2 3">JP610</strain>
    </source>
</reference>
<gene>
    <name evidence="2" type="ORF">SARC_00318</name>
</gene>
<evidence type="ECO:0000313" key="2">
    <source>
        <dbReference type="EMBL" id="KNC87553.1"/>
    </source>
</evidence>
<dbReference type="RefSeq" id="XP_014161455.1">
    <property type="nucleotide sequence ID" value="XM_014305980.1"/>
</dbReference>
<organism evidence="2 3">
    <name type="scientific">Sphaeroforma arctica JP610</name>
    <dbReference type="NCBI Taxonomy" id="667725"/>
    <lineage>
        <taxon>Eukaryota</taxon>
        <taxon>Ichthyosporea</taxon>
        <taxon>Ichthyophonida</taxon>
        <taxon>Sphaeroforma</taxon>
    </lineage>
</organism>
<accession>A0A0L0GGT4</accession>
<evidence type="ECO:0000256" key="1">
    <source>
        <dbReference type="SAM" id="MobiDB-lite"/>
    </source>
</evidence>
<keyword evidence="3" id="KW-1185">Reference proteome</keyword>
<proteinExistence type="predicted"/>